<dbReference type="eggNOG" id="KOG3710">
    <property type="taxonomic scope" value="Eukaryota"/>
</dbReference>
<evidence type="ECO:0000256" key="4">
    <source>
        <dbReference type="ARBA" id="ARBA00022964"/>
    </source>
</evidence>
<accession>A4S4H7</accession>
<dbReference type="Proteomes" id="UP000001568">
    <property type="component" value="Chromosome 11"/>
</dbReference>
<dbReference type="InterPro" id="IPR005123">
    <property type="entry name" value="Oxoglu/Fe-dep_dioxygenase_dom"/>
</dbReference>
<dbReference type="InterPro" id="IPR051559">
    <property type="entry name" value="HIF_prolyl_hydroxylases"/>
</dbReference>
<dbReference type="EMBL" id="CP000591">
    <property type="protein sequence ID" value="ABO98559.1"/>
    <property type="molecule type" value="Genomic_DNA"/>
</dbReference>
<keyword evidence="9" id="KW-1185">Reference proteome</keyword>
<dbReference type="GO" id="GO:0031543">
    <property type="term" value="F:peptidyl-proline dioxygenase activity"/>
    <property type="evidence" value="ECO:0007669"/>
    <property type="project" value="TreeGrafter"/>
</dbReference>
<evidence type="ECO:0000256" key="6">
    <source>
        <dbReference type="ARBA" id="ARBA00023004"/>
    </source>
</evidence>
<feature type="domain" description="Fe2OG dioxygenase" evidence="7">
    <location>
        <begin position="140"/>
        <end position="256"/>
    </location>
</feature>
<keyword evidence="5" id="KW-0560">Oxidoreductase</keyword>
<dbReference type="InterPro" id="IPR044862">
    <property type="entry name" value="Pro_4_hyd_alph_FE2OG_OXY"/>
</dbReference>
<dbReference type="GeneID" id="5004471"/>
<keyword evidence="2" id="KW-0479">Metal-binding</keyword>
<evidence type="ECO:0000259" key="7">
    <source>
        <dbReference type="PROSITE" id="PS51471"/>
    </source>
</evidence>
<evidence type="ECO:0000313" key="8">
    <source>
        <dbReference type="EMBL" id="ABO98559.1"/>
    </source>
</evidence>
<protein>
    <recommendedName>
        <fullName evidence="7">Fe2OG dioxygenase domain-containing protein</fullName>
    </recommendedName>
</protein>
<keyword evidence="3" id="KW-0847">Vitamin C</keyword>
<evidence type="ECO:0000256" key="3">
    <source>
        <dbReference type="ARBA" id="ARBA00022896"/>
    </source>
</evidence>
<keyword evidence="4" id="KW-0223">Dioxygenase</keyword>
<sequence>MKAMLEGLEYAPEDNAAATTAATAETVGYAFSSDHLRALERDGYVVVDDLISQDVARAAAASARAMYDRGVMQNLRQEGRDDDVAVLATSSLPAGDEFAGLRPCVEALLRVPDDLRRVVARVDDDALGADVVSKVRACRAPDRLMLARYGSESCRYVPHLDNDPSDDANDAGSPGLRPSDRVFTLIAYLNPDWDATRGGRFRAYRPGVAADAASPSDFVDIDPILGRVVVFDAAKLLHEVRPSFHDRYAVTVWTRGAELLPA</sequence>
<evidence type="ECO:0000313" key="9">
    <source>
        <dbReference type="Proteomes" id="UP000001568"/>
    </source>
</evidence>
<dbReference type="HOGENOM" id="CLU_1063156_0_0_1"/>
<evidence type="ECO:0000256" key="2">
    <source>
        <dbReference type="ARBA" id="ARBA00022723"/>
    </source>
</evidence>
<organism evidence="8 9">
    <name type="scientific">Ostreococcus lucimarinus (strain CCE9901)</name>
    <dbReference type="NCBI Taxonomy" id="436017"/>
    <lineage>
        <taxon>Eukaryota</taxon>
        <taxon>Viridiplantae</taxon>
        <taxon>Chlorophyta</taxon>
        <taxon>Mamiellophyceae</taxon>
        <taxon>Mamiellales</taxon>
        <taxon>Bathycoccaceae</taxon>
        <taxon>Ostreococcus</taxon>
    </lineage>
</organism>
<dbReference type="InterPro" id="IPR006620">
    <property type="entry name" value="Pro_4_hyd_alph"/>
</dbReference>
<dbReference type="AlphaFoldDB" id="A4S4H7"/>
<dbReference type="STRING" id="436017.A4S4H7"/>
<reference evidence="8 9" key="1">
    <citation type="journal article" date="2007" name="Proc. Natl. Acad. Sci. U.S.A.">
        <title>The tiny eukaryote Ostreococcus provides genomic insights into the paradox of plankton speciation.</title>
        <authorList>
            <person name="Palenik B."/>
            <person name="Grimwood J."/>
            <person name="Aerts A."/>
            <person name="Rouze P."/>
            <person name="Salamov A."/>
            <person name="Putnam N."/>
            <person name="Dupont C."/>
            <person name="Jorgensen R."/>
            <person name="Derelle E."/>
            <person name="Rombauts S."/>
            <person name="Zhou K."/>
            <person name="Otillar R."/>
            <person name="Merchant S.S."/>
            <person name="Podell S."/>
            <person name="Gaasterland T."/>
            <person name="Napoli C."/>
            <person name="Gendler K."/>
            <person name="Manuell A."/>
            <person name="Tai V."/>
            <person name="Vallon O."/>
            <person name="Piganeau G."/>
            <person name="Jancek S."/>
            <person name="Heijde M."/>
            <person name="Jabbari K."/>
            <person name="Bowler C."/>
            <person name="Lohr M."/>
            <person name="Robbens S."/>
            <person name="Werner G."/>
            <person name="Dubchak I."/>
            <person name="Pazour G.J."/>
            <person name="Ren Q."/>
            <person name="Paulsen I."/>
            <person name="Delwiche C."/>
            <person name="Schmutz J."/>
            <person name="Rokhsar D."/>
            <person name="Van de Peer Y."/>
            <person name="Moreau H."/>
            <person name="Grigoriev I.V."/>
        </authorList>
    </citation>
    <scope>NUCLEOTIDE SEQUENCE [LARGE SCALE GENOMIC DNA]</scope>
    <source>
        <strain evidence="8 9">CCE9901</strain>
    </source>
</reference>
<dbReference type="PANTHER" id="PTHR12907:SF26">
    <property type="entry name" value="HIF PROLYL HYDROXYLASE, ISOFORM C"/>
    <property type="match status" value="1"/>
</dbReference>
<dbReference type="GO" id="GO:0008198">
    <property type="term" value="F:ferrous iron binding"/>
    <property type="evidence" value="ECO:0007669"/>
    <property type="project" value="TreeGrafter"/>
</dbReference>
<dbReference type="Pfam" id="PF13640">
    <property type="entry name" value="2OG-FeII_Oxy_3"/>
    <property type="match status" value="1"/>
</dbReference>
<dbReference type="RefSeq" id="XP_001420266.1">
    <property type="nucleotide sequence ID" value="XM_001420229.1"/>
</dbReference>
<proteinExistence type="predicted"/>
<evidence type="ECO:0000256" key="1">
    <source>
        <dbReference type="ARBA" id="ARBA00001961"/>
    </source>
</evidence>
<dbReference type="GO" id="GO:0031418">
    <property type="term" value="F:L-ascorbic acid binding"/>
    <property type="evidence" value="ECO:0007669"/>
    <property type="project" value="UniProtKB-KW"/>
</dbReference>
<dbReference type="GO" id="GO:0071456">
    <property type="term" value="P:cellular response to hypoxia"/>
    <property type="evidence" value="ECO:0007669"/>
    <property type="project" value="TreeGrafter"/>
</dbReference>
<dbReference type="PANTHER" id="PTHR12907">
    <property type="entry name" value="EGL NINE HOMOLOG-RELATED"/>
    <property type="match status" value="1"/>
</dbReference>
<dbReference type="PROSITE" id="PS51471">
    <property type="entry name" value="FE2OG_OXY"/>
    <property type="match status" value="1"/>
</dbReference>
<dbReference type="KEGG" id="olu:OSTLU_26414"/>
<dbReference type="SMART" id="SM00702">
    <property type="entry name" value="P4Hc"/>
    <property type="match status" value="1"/>
</dbReference>
<dbReference type="OrthoDB" id="441695at2759"/>
<dbReference type="Gene3D" id="2.60.120.620">
    <property type="entry name" value="q2cbj1_9rhob like domain"/>
    <property type="match status" value="1"/>
</dbReference>
<dbReference type="Gramene" id="ABO98559">
    <property type="protein sequence ID" value="ABO98559"/>
    <property type="gene ID" value="OSTLU_26414"/>
</dbReference>
<gene>
    <name evidence="8" type="ORF">OSTLU_26414</name>
</gene>
<evidence type="ECO:0000256" key="5">
    <source>
        <dbReference type="ARBA" id="ARBA00023002"/>
    </source>
</evidence>
<comment type="cofactor">
    <cofactor evidence="1">
        <name>L-ascorbate</name>
        <dbReference type="ChEBI" id="CHEBI:38290"/>
    </cofactor>
</comment>
<keyword evidence="6" id="KW-0408">Iron</keyword>
<name>A4S4H7_OSTLU</name>